<organism evidence="1 2">
    <name type="scientific">Microbacterium salsuginis</name>
    <dbReference type="NCBI Taxonomy" id="2722803"/>
    <lineage>
        <taxon>Bacteria</taxon>
        <taxon>Bacillati</taxon>
        <taxon>Actinomycetota</taxon>
        <taxon>Actinomycetes</taxon>
        <taxon>Micrococcales</taxon>
        <taxon>Microbacteriaceae</taxon>
        <taxon>Microbacterium</taxon>
    </lineage>
</organism>
<keyword evidence="2" id="KW-1185">Reference proteome</keyword>
<protein>
    <submittedName>
        <fullName evidence="1">Uncharacterized protein</fullName>
    </submittedName>
</protein>
<dbReference type="EMBL" id="JABACI010000003">
    <property type="protein sequence ID" value="NLP84465.1"/>
    <property type="molecule type" value="Genomic_DNA"/>
</dbReference>
<gene>
    <name evidence="1" type="ORF">HF576_11440</name>
</gene>
<sequence length="158" mass="17291">METDQNADFAADAALFARMRRMWEEVDPAPADLVDRMVAAVAVEDLSREYALLTLVEASLAAVRGESDSATLQFSDGETSVLLHVTVTEDGGRRVDGWVDASALAIRLVQGEREWPADPGEHGRFAFDEVTPGMARLRLVVRAADGALRDFQTPQFEV</sequence>
<evidence type="ECO:0000313" key="2">
    <source>
        <dbReference type="Proteomes" id="UP001429745"/>
    </source>
</evidence>
<accession>A0ABX1KEB3</accession>
<reference evidence="1 2" key="1">
    <citation type="submission" date="2020-04" db="EMBL/GenBank/DDBJ databases">
        <title>CFH 90308 Microbacterium sp.</title>
        <authorList>
            <person name="Nie G."/>
            <person name="Ming H."/>
            <person name="Xia T."/>
        </authorList>
    </citation>
    <scope>NUCLEOTIDE SEQUENCE [LARGE SCALE GENOMIC DNA]</scope>
    <source>
        <strain evidence="1 2">CFH 90308</strain>
    </source>
</reference>
<dbReference type="Proteomes" id="UP001429745">
    <property type="component" value="Unassembled WGS sequence"/>
</dbReference>
<proteinExistence type="predicted"/>
<comment type="caution">
    <text evidence="1">The sequence shown here is derived from an EMBL/GenBank/DDBJ whole genome shotgun (WGS) entry which is preliminary data.</text>
</comment>
<evidence type="ECO:0000313" key="1">
    <source>
        <dbReference type="EMBL" id="NLP84465.1"/>
    </source>
</evidence>
<dbReference type="RefSeq" id="WP_168912952.1">
    <property type="nucleotide sequence ID" value="NZ_JABACI010000003.1"/>
</dbReference>
<name>A0ABX1KEB3_9MICO</name>